<dbReference type="PIRSF" id="PIRSF001439">
    <property type="entry name" value="CryM"/>
    <property type="match status" value="1"/>
</dbReference>
<evidence type="ECO:0000313" key="3">
    <source>
        <dbReference type="Proteomes" id="UP001139451"/>
    </source>
</evidence>
<dbReference type="InterPro" id="IPR023401">
    <property type="entry name" value="ODC_N"/>
</dbReference>
<comment type="caution">
    <text evidence="2">The sequence shown here is derived from an EMBL/GenBank/DDBJ whole genome shotgun (WGS) entry which is preliminary data.</text>
</comment>
<dbReference type="InterPro" id="IPR036291">
    <property type="entry name" value="NAD(P)-bd_dom_sf"/>
</dbReference>
<sequence>MSLPRVIDGETARAALGFPELIAALRSAFAEGAVVPPRHHHEIESPGGPAATLLLMPAWQEGGLLGVKIATIHPGNGALGLPGVHASYLLAEAATGRPLALIDGDAITARRTIAASALAADHCARPDARTLLVVGAGRVASLAAEAFAAVRPIERVRIWNPTAAKAEALAVELAAQGFDAAATGDLARAAGEADIVTCATLSTTPLIRGEWLRPGAHLDLIGSFTPGMREADDACFAEARVFVDAREALDESGDLLGPIASGVFAATRLAGTLADLCTGRVAGRVTLGERTIFKAVGTALADLAAAALIYRAMT</sequence>
<protein>
    <submittedName>
        <fullName evidence="2">Ornithine cyclodeaminase family protein</fullName>
    </submittedName>
</protein>
<dbReference type="GO" id="GO:0005737">
    <property type="term" value="C:cytoplasm"/>
    <property type="evidence" value="ECO:0007669"/>
    <property type="project" value="TreeGrafter"/>
</dbReference>
<dbReference type="SUPFAM" id="SSF51735">
    <property type="entry name" value="NAD(P)-binding Rossmann-fold domains"/>
    <property type="match status" value="1"/>
</dbReference>
<dbReference type="Pfam" id="PF02423">
    <property type="entry name" value="OCD_Mu_crystall"/>
    <property type="match status" value="1"/>
</dbReference>
<dbReference type="Gene3D" id="3.40.50.720">
    <property type="entry name" value="NAD(P)-binding Rossmann-like Domain"/>
    <property type="match status" value="1"/>
</dbReference>
<dbReference type="GO" id="GO:0019752">
    <property type="term" value="P:carboxylic acid metabolic process"/>
    <property type="evidence" value="ECO:0007669"/>
    <property type="project" value="UniProtKB-ARBA"/>
</dbReference>
<dbReference type="EMBL" id="JAMLDX010000003">
    <property type="protein sequence ID" value="MCP3729963.1"/>
    <property type="molecule type" value="Genomic_DNA"/>
</dbReference>
<keyword evidence="3" id="KW-1185">Reference proteome</keyword>
<dbReference type="PANTHER" id="PTHR13812">
    <property type="entry name" value="KETIMINE REDUCTASE MU-CRYSTALLIN"/>
    <property type="match status" value="1"/>
</dbReference>
<evidence type="ECO:0000256" key="1">
    <source>
        <dbReference type="ARBA" id="ARBA00008903"/>
    </source>
</evidence>
<gene>
    <name evidence="2" type="ORF">M9978_05930</name>
</gene>
<dbReference type="GO" id="GO:0016491">
    <property type="term" value="F:oxidoreductase activity"/>
    <property type="evidence" value="ECO:0007669"/>
    <property type="project" value="UniProtKB-ARBA"/>
</dbReference>
<dbReference type="PANTHER" id="PTHR13812:SF19">
    <property type="entry name" value="KETIMINE REDUCTASE MU-CRYSTALLIN"/>
    <property type="match status" value="1"/>
</dbReference>
<dbReference type="Proteomes" id="UP001139451">
    <property type="component" value="Unassembled WGS sequence"/>
</dbReference>
<dbReference type="FunFam" id="3.40.50.720:FF:000311">
    <property type="entry name" value="Ornithine cyclodeaminase"/>
    <property type="match status" value="1"/>
</dbReference>
<dbReference type="NCBIfam" id="NF004793">
    <property type="entry name" value="PRK06141.1"/>
    <property type="match status" value="1"/>
</dbReference>
<dbReference type="Gene3D" id="3.30.1780.10">
    <property type="entry name" value="ornithine cyclodeaminase, domain 1"/>
    <property type="match status" value="1"/>
</dbReference>
<name>A0A9X2HMB7_9SPHN</name>
<organism evidence="2 3">
    <name type="scientific">Sphingomonas tagetis</name>
    <dbReference type="NCBI Taxonomy" id="2949092"/>
    <lineage>
        <taxon>Bacteria</taxon>
        <taxon>Pseudomonadati</taxon>
        <taxon>Pseudomonadota</taxon>
        <taxon>Alphaproteobacteria</taxon>
        <taxon>Sphingomonadales</taxon>
        <taxon>Sphingomonadaceae</taxon>
        <taxon>Sphingomonas</taxon>
    </lineage>
</organism>
<reference evidence="2" key="1">
    <citation type="submission" date="2022-05" db="EMBL/GenBank/DDBJ databases">
        <title>Sphingomonas sp. strain MG17 Genome sequencing and assembly.</title>
        <authorList>
            <person name="Kim I."/>
        </authorList>
    </citation>
    <scope>NUCLEOTIDE SEQUENCE</scope>
    <source>
        <strain evidence="2">MG17</strain>
    </source>
</reference>
<dbReference type="AlphaFoldDB" id="A0A9X2HMB7"/>
<proteinExistence type="inferred from homology"/>
<dbReference type="RefSeq" id="WP_254292077.1">
    <property type="nucleotide sequence ID" value="NZ_JAMLDX010000003.1"/>
</dbReference>
<evidence type="ECO:0000313" key="2">
    <source>
        <dbReference type="EMBL" id="MCP3729963.1"/>
    </source>
</evidence>
<comment type="similarity">
    <text evidence="1">Belongs to the ornithine cyclodeaminase/mu-crystallin family.</text>
</comment>
<accession>A0A9X2HMB7</accession>
<dbReference type="InterPro" id="IPR003462">
    <property type="entry name" value="ODC_Mu_crystall"/>
</dbReference>